<protein>
    <submittedName>
        <fullName evidence="1">Uncharacterized protein</fullName>
    </submittedName>
</protein>
<gene>
    <name evidence="1" type="ORF">QC823_15885</name>
</gene>
<name>A0ABU1H891_9GAMM</name>
<accession>A0ABU1H891</accession>
<comment type="caution">
    <text evidence="1">The sequence shown here is derived from an EMBL/GenBank/DDBJ whole genome shotgun (WGS) entry which is preliminary data.</text>
</comment>
<evidence type="ECO:0000313" key="1">
    <source>
        <dbReference type="EMBL" id="MDR5900444.1"/>
    </source>
</evidence>
<dbReference type="RefSeq" id="WP_309657319.1">
    <property type="nucleotide sequence ID" value="NZ_JARWAN010000045.1"/>
</dbReference>
<dbReference type="EMBL" id="JARWAN010000045">
    <property type="protein sequence ID" value="MDR5900444.1"/>
    <property type="molecule type" value="Genomic_DNA"/>
</dbReference>
<organism evidence="1 2">
    <name type="scientific">Vreelandella vilamensis</name>
    <dbReference type="NCBI Taxonomy" id="531309"/>
    <lineage>
        <taxon>Bacteria</taxon>
        <taxon>Pseudomonadati</taxon>
        <taxon>Pseudomonadota</taxon>
        <taxon>Gammaproteobacteria</taxon>
        <taxon>Oceanospirillales</taxon>
        <taxon>Halomonadaceae</taxon>
        <taxon>Vreelandella</taxon>
    </lineage>
</organism>
<reference evidence="1 2" key="1">
    <citation type="submission" date="2023-04" db="EMBL/GenBank/DDBJ databases">
        <title>A long-awaited taxogenomic arrangement of the family Halomonadaceae.</title>
        <authorList>
            <person name="De La Haba R."/>
            <person name="Chuvochina M."/>
            <person name="Wittouck S."/>
            <person name="Arahal D.R."/>
            <person name="Sanchez-Porro C."/>
            <person name="Hugenholtz P."/>
            <person name="Ventosa A."/>
        </authorList>
    </citation>
    <scope>NUCLEOTIDE SEQUENCE [LARGE SCALE GENOMIC DNA]</scope>
    <source>
        <strain evidence="1 2">DSM 21020</strain>
    </source>
</reference>
<sequence>MSKYDWESIHSDYRTGQLSVRAIAAKHGTHEATIRRRAKVEGWQRDLTQHVRTATVSKLLRSETTHSTANLPDDDHALVEAAADTNVRLVLEHREQIARWKGIASKLAITLADMDVTEDNVADFARTLNSGVDALGKCIRLERQAFSMDSKEQDHEPPERRLTDDELEARIIPLCQPCCPVGDIA</sequence>
<proteinExistence type="predicted"/>
<keyword evidence="2" id="KW-1185">Reference proteome</keyword>
<evidence type="ECO:0000313" key="2">
    <source>
        <dbReference type="Proteomes" id="UP001254564"/>
    </source>
</evidence>
<dbReference type="Proteomes" id="UP001254564">
    <property type="component" value="Unassembled WGS sequence"/>
</dbReference>